<feature type="compositionally biased region" description="Low complexity" evidence="1">
    <location>
        <begin position="139"/>
        <end position="162"/>
    </location>
</feature>
<evidence type="ECO:0000259" key="3">
    <source>
        <dbReference type="Pfam" id="PF24808"/>
    </source>
</evidence>
<evidence type="ECO:0000256" key="1">
    <source>
        <dbReference type="SAM" id="MobiDB-lite"/>
    </source>
</evidence>
<organism evidence="4 5">
    <name type="scientific">Emergomyces pasteurianus Ep9510</name>
    <dbReference type="NCBI Taxonomy" id="1447872"/>
    <lineage>
        <taxon>Eukaryota</taxon>
        <taxon>Fungi</taxon>
        <taxon>Dikarya</taxon>
        <taxon>Ascomycota</taxon>
        <taxon>Pezizomycotina</taxon>
        <taxon>Eurotiomycetes</taxon>
        <taxon>Eurotiomycetidae</taxon>
        <taxon>Onygenales</taxon>
        <taxon>Ajellomycetaceae</taxon>
        <taxon>Emergomyces</taxon>
    </lineage>
</organism>
<protein>
    <recommendedName>
        <fullName evidence="3">DUF7707 domain-containing protein</fullName>
    </recommendedName>
</protein>
<evidence type="ECO:0000313" key="4">
    <source>
        <dbReference type="EMBL" id="OJD14052.1"/>
    </source>
</evidence>
<dbReference type="VEuPathDB" id="FungiDB:AJ78_05558"/>
<dbReference type="Pfam" id="PF24808">
    <property type="entry name" value="DUF7707"/>
    <property type="match status" value="1"/>
</dbReference>
<dbReference type="EMBL" id="LGRN01000247">
    <property type="protein sequence ID" value="OJD14052.1"/>
    <property type="molecule type" value="Genomic_DNA"/>
</dbReference>
<dbReference type="Proteomes" id="UP000182235">
    <property type="component" value="Unassembled WGS sequence"/>
</dbReference>
<keyword evidence="5" id="KW-1185">Reference proteome</keyword>
<name>A0A1J9QDQ0_9EURO</name>
<feature type="chain" id="PRO_5012227702" description="DUF7707 domain-containing protein" evidence="2">
    <location>
        <begin position="20"/>
        <end position="195"/>
    </location>
</feature>
<dbReference type="AlphaFoldDB" id="A0A1J9QDQ0"/>
<evidence type="ECO:0000313" key="5">
    <source>
        <dbReference type="Proteomes" id="UP000182235"/>
    </source>
</evidence>
<dbReference type="PANTHER" id="PTHR38118:SF3">
    <property type="entry name" value="ANCHORED CELL WALL PROTEIN 11"/>
    <property type="match status" value="1"/>
</dbReference>
<dbReference type="OrthoDB" id="2121879at2759"/>
<feature type="domain" description="DUF7707" evidence="3">
    <location>
        <begin position="21"/>
        <end position="120"/>
    </location>
</feature>
<gene>
    <name evidence="4" type="ORF">AJ78_05558</name>
</gene>
<feature type="region of interest" description="Disordered" evidence="1">
    <location>
        <begin position="119"/>
        <end position="171"/>
    </location>
</feature>
<reference evidence="4 5" key="1">
    <citation type="submission" date="2015-07" db="EMBL/GenBank/DDBJ databases">
        <title>Emmonsia species relationships and genome sequence.</title>
        <authorList>
            <consortium name="The Broad Institute Genomics Platform"/>
            <person name="Cuomo C.A."/>
            <person name="Munoz J.F."/>
            <person name="Imamovic A."/>
            <person name="Priest M.E."/>
            <person name="Young S."/>
            <person name="Clay O.K."/>
            <person name="McEwen J.G."/>
        </authorList>
    </citation>
    <scope>NUCLEOTIDE SEQUENCE [LARGE SCALE GENOMIC DNA]</scope>
    <source>
        <strain evidence="4 5">UAMH 9510</strain>
    </source>
</reference>
<comment type="caution">
    <text evidence="4">The sequence shown here is derived from an EMBL/GenBank/DDBJ whole genome shotgun (WGS) entry which is preliminary data.</text>
</comment>
<evidence type="ECO:0000256" key="2">
    <source>
        <dbReference type="SAM" id="SignalP"/>
    </source>
</evidence>
<sequence>MLLSTVAVALSLFATAICAQNFNPNSVSKEQKLAWCDAQMAACPALCKSFAAVNICNADDMTYTCTCGDGSIPDLTKYKNTMPFFICTETYAQCIDNHPDDLTGQRLCKENQTKCMGTLDPLKSPGKDSEPTTSRKAHTTTSKSTSSQTTATQPTATADANTKTPSNSASTLRVPWDSSVGILVAVFLAAFRFFA</sequence>
<keyword evidence="2" id="KW-0732">Signal</keyword>
<dbReference type="InterPro" id="IPR056124">
    <property type="entry name" value="DUF7707"/>
</dbReference>
<proteinExistence type="predicted"/>
<accession>A0A1J9QDQ0</accession>
<feature type="signal peptide" evidence="2">
    <location>
        <begin position="1"/>
        <end position="19"/>
    </location>
</feature>
<dbReference type="PANTHER" id="PTHR38118">
    <property type="entry name" value="ANCHORED CELL WALL PROTEIN 11-RELATED"/>
    <property type="match status" value="1"/>
</dbReference>